<dbReference type="AlphaFoldDB" id="A0A1I4ZE64"/>
<dbReference type="InterPro" id="IPR016195">
    <property type="entry name" value="Pol/histidinol_Pase-like"/>
</dbReference>
<dbReference type="InterPro" id="IPR029460">
    <property type="entry name" value="DNAPol_HHH"/>
</dbReference>
<dbReference type="Proteomes" id="UP000198575">
    <property type="component" value="Unassembled WGS sequence"/>
</dbReference>
<dbReference type="Gene3D" id="3.20.20.140">
    <property type="entry name" value="Metal-dependent hydrolases"/>
    <property type="match status" value="1"/>
</dbReference>
<evidence type="ECO:0000256" key="8">
    <source>
        <dbReference type="ARBA" id="ARBA00022932"/>
    </source>
</evidence>
<dbReference type="InterPro" id="IPR049821">
    <property type="entry name" value="PolIIIA_DnaE1_PHP"/>
</dbReference>
<accession>A0A1I4ZE64</accession>
<dbReference type="Pfam" id="PF02811">
    <property type="entry name" value="PHP"/>
    <property type="match status" value="1"/>
</dbReference>
<dbReference type="GO" id="GO:0003676">
    <property type="term" value="F:nucleic acid binding"/>
    <property type="evidence" value="ECO:0007669"/>
    <property type="project" value="InterPro"/>
</dbReference>
<dbReference type="InterPro" id="IPR004013">
    <property type="entry name" value="PHP_dom"/>
</dbReference>
<gene>
    <name evidence="11" type="ORF">SAMN05216289_12514</name>
</gene>
<keyword evidence="5" id="KW-0808">Transferase</keyword>
<dbReference type="InterPro" id="IPR004805">
    <property type="entry name" value="DnaE2/DnaE/PolC"/>
</dbReference>
<keyword evidence="4" id="KW-0963">Cytoplasm</keyword>
<keyword evidence="8" id="KW-0239">DNA-directed DNA polymerase</keyword>
<dbReference type="PANTHER" id="PTHR32294:SF0">
    <property type="entry name" value="DNA POLYMERASE III SUBUNIT ALPHA"/>
    <property type="match status" value="1"/>
</dbReference>
<dbReference type="Pfam" id="PF17657">
    <property type="entry name" value="DNA_pol3_finger"/>
    <property type="match status" value="1"/>
</dbReference>
<comment type="subcellular location">
    <subcellularLocation>
        <location evidence="1">Cytoplasm</location>
    </subcellularLocation>
</comment>
<dbReference type="PANTHER" id="PTHR32294">
    <property type="entry name" value="DNA POLYMERASE III SUBUNIT ALPHA"/>
    <property type="match status" value="1"/>
</dbReference>
<dbReference type="InterPro" id="IPR040982">
    <property type="entry name" value="DNA_pol3_finger"/>
</dbReference>
<dbReference type="RefSeq" id="WP_092409353.1">
    <property type="nucleotide sequence ID" value="NZ_FOVF01000025.1"/>
</dbReference>
<evidence type="ECO:0000313" key="12">
    <source>
        <dbReference type="Proteomes" id="UP000198575"/>
    </source>
</evidence>
<dbReference type="InterPro" id="IPR004365">
    <property type="entry name" value="NA-bd_OB_tRNA"/>
</dbReference>
<evidence type="ECO:0000256" key="1">
    <source>
        <dbReference type="ARBA" id="ARBA00004496"/>
    </source>
</evidence>
<dbReference type="EC" id="2.7.7.7" evidence="2"/>
<dbReference type="InterPro" id="IPR041931">
    <property type="entry name" value="DNA_pol3_alpha_thumb_dom"/>
</dbReference>
<evidence type="ECO:0000256" key="2">
    <source>
        <dbReference type="ARBA" id="ARBA00012417"/>
    </source>
</evidence>
<reference evidence="11 12" key="1">
    <citation type="submission" date="2016-10" db="EMBL/GenBank/DDBJ databases">
        <authorList>
            <person name="de Groot N.N."/>
        </authorList>
    </citation>
    <scope>NUCLEOTIDE SEQUENCE [LARGE SCALE GENOMIC DNA]</scope>
    <source>
        <strain evidence="11 12">CGMCC 1.7659</strain>
    </source>
</reference>
<dbReference type="GO" id="GO:0006260">
    <property type="term" value="P:DNA replication"/>
    <property type="evidence" value="ECO:0007669"/>
    <property type="project" value="UniProtKB-KW"/>
</dbReference>
<organism evidence="11 12">
    <name type="scientific">Dokdonella immobilis</name>
    <dbReference type="NCBI Taxonomy" id="578942"/>
    <lineage>
        <taxon>Bacteria</taxon>
        <taxon>Pseudomonadati</taxon>
        <taxon>Pseudomonadota</taxon>
        <taxon>Gammaproteobacteria</taxon>
        <taxon>Lysobacterales</taxon>
        <taxon>Rhodanobacteraceae</taxon>
        <taxon>Dokdonella</taxon>
    </lineage>
</organism>
<dbReference type="Pfam" id="PF07733">
    <property type="entry name" value="DNA_pol3_alpha"/>
    <property type="match status" value="1"/>
</dbReference>
<dbReference type="SUPFAM" id="SSF89550">
    <property type="entry name" value="PHP domain-like"/>
    <property type="match status" value="1"/>
</dbReference>
<evidence type="ECO:0000256" key="5">
    <source>
        <dbReference type="ARBA" id="ARBA00022679"/>
    </source>
</evidence>
<dbReference type="Gene3D" id="1.10.150.870">
    <property type="match status" value="1"/>
</dbReference>
<evidence type="ECO:0000256" key="3">
    <source>
        <dbReference type="ARBA" id="ARBA00019114"/>
    </source>
</evidence>
<keyword evidence="12" id="KW-1185">Reference proteome</keyword>
<dbReference type="NCBIfam" id="TIGR00594">
    <property type="entry name" value="polc"/>
    <property type="match status" value="1"/>
</dbReference>
<dbReference type="STRING" id="578942.SAMN05216289_12514"/>
<dbReference type="SMART" id="SM00481">
    <property type="entry name" value="POLIIIAc"/>
    <property type="match status" value="1"/>
</dbReference>
<dbReference type="CDD" id="cd07433">
    <property type="entry name" value="PHP_PolIIIA_DnaE1"/>
    <property type="match status" value="1"/>
</dbReference>
<keyword evidence="7" id="KW-0235">DNA replication</keyword>
<dbReference type="Gene3D" id="1.10.10.1600">
    <property type="entry name" value="Bacterial DNA polymerase III alpha subunit, thumb domain"/>
    <property type="match status" value="1"/>
</dbReference>
<dbReference type="GO" id="GO:0003887">
    <property type="term" value="F:DNA-directed DNA polymerase activity"/>
    <property type="evidence" value="ECO:0007669"/>
    <property type="project" value="UniProtKB-KW"/>
</dbReference>
<dbReference type="OrthoDB" id="9803237at2"/>
<protein>
    <recommendedName>
        <fullName evidence="3">DNA polymerase III subunit alpha</fullName>
        <ecNumber evidence="2">2.7.7.7</ecNumber>
    </recommendedName>
</protein>
<evidence type="ECO:0000259" key="10">
    <source>
        <dbReference type="SMART" id="SM00481"/>
    </source>
</evidence>
<dbReference type="CDD" id="cd04485">
    <property type="entry name" value="DnaE_OBF"/>
    <property type="match status" value="1"/>
</dbReference>
<dbReference type="NCBIfam" id="NF004226">
    <property type="entry name" value="PRK05673.1"/>
    <property type="match status" value="1"/>
</dbReference>
<evidence type="ECO:0000256" key="6">
    <source>
        <dbReference type="ARBA" id="ARBA00022695"/>
    </source>
</evidence>
<dbReference type="Pfam" id="PF14579">
    <property type="entry name" value="HHH_6"/>
    <property type="match status" value="1"/>
</dbReference>
<dbReference type="FunFam" id="1.10.150.870:FF:000001">
    <property type="entry name" value="DNA polymerase III subunit alpha"/>
    <property type="match status" value="1"/>
</dbReference>
<evidence type="ECO:0000256" key="7">
    <source>
        <dbReference type="ARBA" id="ARBA00022705"/>
    </source>
</evidence>
<sequence>MPADFVHLHVHSEYSLVDSTIRIDSLVAACAAAGMPAVALTDQVNLFALVKFYSAAEKAGIKPIAGCDVWIDDPLERGKPHRLTLLCQDLEGYRNLSRLVSRAWSDGRHGDFALIDSAWLVEANRGLIVLAGRDSEPGRMLVSGRDEAARESVREWQRHFGDRFYLELVRSQRADEDAFVSAAVALAVELDVPVIASNDVRFLEHEDFEAHEARVCIHDGRVLADPKRPKLYSAEQYLKSPAQMRALFADLPQALENTVELAKRCNLELSFGTYFLPDFPIPAGFTLDSWIRTQSREGLVARLDTQAPAAGFTREDYARRLETEVDVIVEMGFPGYFLIVADFINWAKQHDIPVGPGRGSGAGSVVAWALGITDIDPLRYGLLFERFLNPERVSMPDFDIDFCMDKRDRVIEYVAAKYGRDHVSQIITFGTMAAKAVLRDSGRVLGMPYGQVDRIAKLIPMRPLDLSLGDVLGRSEKSRKEPDRVVAEFRELYETDDAVHDLVDLALKLEDLTRNAGKHAGGVVIAPGPLTDYAPLYSEAGGDGVVTQFDKDDVEKVGLVKFDFLGLRTLTIIDWTVKAINERRAKTGEAPLDISQLPLDDEAVYALFKRAQTIAVFQFESRGMQGMLKDAKPDRFEDLIALGALYRPGPMDLIPSYCKRKHGSEAIEYPDRRVEPVLRETYGIMVYQEQVMQMAQIVGGYSLGGADLLRRAMGKKKVEEMARHRAIFREGAAKNGVDERMADAVFDTMEKFAGYGFNKSHAAAYALVSYQTAWLKTHYPAEFMAAVLSADMDNTDKVVNLLGEARALGLEVLPPDINSSGHKFRALDPSDRSSASKTIRYGLGAIKGVGEGAIDNVVEARERAGAFRDLGDFCVRVDAQKINKRTLEALILSGSMDALAKNRASLLAQLPEAMRAAEQLARDALAGQNDMFGSSSPAAAPLELVEVDDWPAERRLAGERDTLGHYLSGHPTDAWRELLARVTTCPIGEVGRLYKPQEGRGRYGGSQQAFILAGSVVSLRKQGESRAFVQVEDYSGRFEAVLYRESWTEFAPLLTRDAILVFEGSLSIDDFSGNYQLRTQRVATIESACERQARVLRVRVNGIGNDFASRLYEVLETCRGGSTTVRIAFSNQSGRGEIELGPEWRVRASPTLARTVADLDGVLGAEFVYGQ</sequence>
<dbReference type="GO" id="GO:0008408">
    <property type="term" value="F:3'-5' exonuclease activity"/>
    <property type="evidence" value="ECO:0007669"/>
    <property type="project" value="InterPro"/>
</dbReference>
<evidence type="ECO:0000256" key="4">
    <source>
        <dbReference type="ARBA" id="ARBA00022490"/>
    </source>
</evidence>
<name>A0A1I4ZE64_9GAMM</name>
<feature type="domain" description="Polymerase/histidinol phosphatase N-terminal" evidence="10">
    <location>
        <begin position="6"/>
        <end position="73"/>
    </location>
</feature>
<dbReference type="EMBL" id="FOVF01000025">
    <property type="protein sequence ID" value="SFN48552.1"/>
    <property type="molecule type" value="Genomic_DNA"/>
</dbReference>
<dbReference type="GO" id="GO:0005737">
    <property type="term" value="C:cytoplasm"/>
    <property type="evidence" value="ECO:0007669"/>
    <property type="project" value="UniProtKB-SubCell"/>
</dbReference>
<dbReference type="InterPro" id="IPR011708">
    <property type="entry name" value="DNA_pol3_alpha_NTPase_dom"/>
</dbReference>
<dbReference type="Pfam" id="PF01336">
    <property type="entry name" value="tRNA_anti-codon"/>
    <property type="match status" value="1"/>
</dbReference>
<comment type="catalytic activity">
    <reaction evidence="9">
        <text>DNA(n) + a 2'-deoxyribonucleoside 5'-triphosphate = DNA(n+1) + diphosphate</text>
        <dbReference type="Rhea" id="RHEA:22508"/>
        <dbReference type="Rhea" id="RHEA-COMP:17339"/>
        <dbReference type="Rhea" id="RHEA-COMP:17340"/>
        <dbReference type="ChEBI" id="CHEBI:33019"/>
        <dbReference type="ChEBI" id="CHEBI:61560"/>
        <dbReference type="ChEBI" id="CHEBI:173112"/>
        <dbReference type="EC" id="2.7.7.7"/>
    </reaction>
</comment>
<dbReference type="InterPro" id="IPR003141">
    <property type="entry name" value="Pol/His_phosphatase_N"/>
</dbReference>
<evidence type="ECO:0000313" key="11">
    <source>
        <dbReference type="EMBL" id="SFN48552.1"/>
    </source>
</evidence>
<proteinExistence type="predicted"/>
<evidence type="ECO:0000256" key="9">
    <source>
        <dbReference type="ARBA" id="ARBA00049244"/>
    </source>
</evidence>
<keyword evidence="6" id="KW-0548">Nucleotidyltransferase</keyword>